<feature type="chain" id="PRO_5047010866" description="Rhodopsin domain-containing protein" evidence="8">
    <location>
        <begin position="19"/>
        <end position="493"/>
    </location>
</feature>
<name>A0ABR1U0U5_9PEZI</name>
<keyword evidence="4 7" id="KW-0472">Membrane</keyword>
<dbReference type="EMBL" id="JAQQWK010000002">
    <property type="protein sequence ID" value="KAK8052327.1"/>
    <property type="molecule type" value="Genomic_DNA"/>
</dbReference>
<feature type="transmembrane region" description="Helical" evidence="7">
    <location>
        <begin position="105"/>
        <end position="126"/>
    </location>
</feature>
<sequence length="493" mass="54131">MRVSLLVFVVALARVAASHRIISRDYQHRPAASQVSQQPRGLLPDGLTTMPPACAALCSKQVDPIVANKLKVCLASSCTLPEMLQARRFTAELCHEPETDLGPMLLAIIWVGESICVTAILLRVLARTALLETSKFEASRWGWDDTAITVALAANLTAGVTVTLAILDGGYGRDVWMLTPSEITFGIKMLIITEPIYYFSLGQVKVAILLFYLRIFPKRSGHQRFRILCWAMIAAVSMYTIANVLIIIFQCWPVSYAWTRAFGHQQGTCQDLEASVAVHSSLNMAADWIIIVMPIRNLVQLKMKRAKKVLAIAVLAFGLVGSVCSIFRLAELIHVRQTGIKDDPNITMVLAKFFIWSTAEVTATLFCACMPMAVQVVRRLTKKVDGSSPQKIGQKDGSYGSYCQTDDSTYTRRTAATKANRRGHLSMELTNISELALHELYKQPSDLEAQVPAVQSGGHKNGGSCEDEGKDSSRHCARSILGSWDSARPGTAI</sequence>
<dbReference type="PANTHER" id="PTHR33048">
    <property type="entry name" value="PTH11-LIKE INTEGRAL MEMBRANE PROTEIN (AFU_ORTHOLOGUE AFUA_5G11245)"/>
    <property type="match status" value="1"/>
</dbReference>
<organism evidence="10 11">
    <name type="scientific">Apiospora rasikravindrae</name>
    <dbReference type="NCBI Taxonomy" id="990691"/>
    <lineage>
        <taxon>Eukaryota</taxon>
        <taxon>Fungi</taxon>
        <taxon>Dikarya</taxon>
        <taxon>Ascomycota</taxon>
        <taxon>Pezizomycotina</taxon>
        <taxon>Sordariomycetes</taxon>
        <taxon>Xylariomycetidae</taxon>
        <taxon>Amphisphaeriales</taxon>
        <taxon>Apiosporaceae</taxon>
        <taxon>Apiospora</taxon>
    </lineage>
</organism>
<feature type="transmembrane region" description="Helical" evidence="7">
    <location>
        <begin position="227"/>
        <end position="249"/>
    </location>
</feature>
<keyword evidence="2 7" id="KW-0812">Transmembrane</keyword>
<evidence type="ECO:0000256" key="3">
    <source>
        <dbReference type="ARBA" id="ARBA00022989"/>
    </source>
</evidence>
<evidence type="ECO:0000256" key="5">
    <source>
        <dbReference type="ARBA" id="ARBA00038359"/>
    </source>
</evidence>
<dbReference type="PANTHER" id="PTHR33048:SF160">
    <property type="entry name" value="SAT4 FAMILY MEMBRANE PROTEIN"/>
    <property type="match status" value="1"/>
</dbReference>
<evidence type="ECO:0000313" key="10">
    <source>
        <dbReference type="EMBL" id="KAK8052327.1"/>
    </source>
</evidence>
<keyword evidence="11" id="KW-1185">Reference proteome</keyword>
<evidence type="ECO:0000256" key="8">
    <source>
        <dbReference type="SAM" id="SignalP"/>
    </source>
</evidence>
<reference evidence="10 11" key="1">
    <citation type="submission" date="2023-01" db="EMBL/GenBank/DDBJ databases">
        <title>Analysis of 21 Apiospora genomes using comparative genomics revels a genus with tremendous synthesis potential of carbohydrate active enzymes and secondary metabolites.</title>
        <authorList>
            <person name="Sorensen T."/>
        </authorList>
    </citation>
    <scope>NUCLEOTIDE SEQUENCE [LARGE SCALE GENOMIC DNA]</scope>
    <source>
        <strain evidence="10 11">CBS 33761</strain>
    </source>
</reference>
<protein>
    <recommendedName>
        <fullName evidence="9">Rhodopsin domain-containing protein</fullName>
    </recommendedName>
</protein>
<comment type="caution">
    <text evidence="10">The sequence shown here is derived from an EMBL/GenBank/DDBJ whole genome shotgun (WGS) entry which is preliminary data.</text>
</comment>
<evidence type="ECO:0000259" key="9">
    <source>
        <dbReference type="Pfam" id="PF20684"/>
    </source>
</evidence>
<comment type="similarity">
    <text evidence="5">Belongs to the SAT4 family.</text>
</comment>
<evidence type="ECO:0000313" key="11">
    <source>
        <dbReference type="Proteomes" id="UP001444661"/>
    </source>
</evidence>
<evidence type="ECO:0000256" key="7">
    <source>
        <dbReference type="SAM" id="Phobius"/>
    </source>
</evidence>
<comment type="subcellular location">
    <subcellularLocation>
        <location evidence="1">Membrane</location>
        <topology evidence="1">Multi-pass membrane protein</topology>
    </subcellularLocation>
</comment>
<dbReference type="InterPro" id="IPR049326">
    <property type="entry name" value="Rhodopsin_dom_fungi"/>
</dbReference>
<feature type="region of interest" description="Disordered" evidence="6">
    <location>
        <begin position="453"/>
        <end position="472"/>
    </location>
</feature>
<feature type="domain" description="Rhodopsin" evidence="9">
    <location>
        <begin position="138"/>
        <end position="378"/>
    </location>
</feature>
<evidence type="ECO:0000256" key="4">
    <source>
        <dbReference type="ARBA" id="ARBA00023136"/>
    </source>
</evidence>
<evidence type="ECO:0000256" key="1">
    <source>
        <dbReference type="ARBA" id="ARBA00004141"/>
    </source>
</evidence>
<feature type="transmembrane region" description="Helical" evidence="7">
    <location>
        <begin position="147"/>
        <end position="167"/>
    </location>
</feature>
<keyword evidence="3 7" id="KW-1133">Transmembrane helix</keyword>
<feature type="transmembrane region" description="Helical" evidence="7">
    <location>
        <begin position="311"/>
        <end position="333"/>
    </location>
</feature>
<dbReference type="InterPro" id="IPR052337">
    <property type="entry name" value="SAT4-like"/>
</dbReference>
<feature type="transmembrane region" description="Helical" evidence="7">
    <location>
        <begin position="353"/>
        <end position="374"/>
    </location>
</feature>
<gene>
    <name evidence="10" type="ORF">PG993_003712</name>
</gene>
<feature type="signal peptide" evidence="8">
    <location>
        <begin position="1"/>
        <end position="18"/>
    </location>
</feature>
<evidence type="ECO:0000256" key="6">
    <source>
        <dbReference type="SAM" id="MobiDB-lite"/>
    </source>
</evidence>
<keyword evidence="8" id="KW-0732">Signal</keyword>
<evidence type="ECO:0000256" key="2">
    <source>
        <dbReference type="ARBA" id="ARBA00022692"/>
    </source>
</evidence>
<dbReference type="Pfam" id="PF20684">
    <property type="entry name" value="Fung_rhodopsin"/>
    <property type="match status" value="1"/>
</dbReference>
<accession>A0ABR1U0U5</accession>
<proteinExistence type="inferred from homology"/>
<dbReference type="Proteomes" id="UP001444661">
    <property type="component" value="Unassembled WGS sequence"/>
</dbReference>
<feature type="transmembrane region" description="Helical" evidence="7">
    <location>
        <begin position="196"/>
        <end position="215"/>
    </location>
</feature>